<dbReference type="AlphaFoldDB" id="A0A6A7B940"/>
<keyword evidence="3" id="KW-1185">Reference proteome</keyword>
<feature type="compositionally biased region" description="Basic and acidic residues" evidence="1">
    <location>
        <begin position="1"/>
        <end position="10"/>
    </location>
</feature>
<protein>
    <submittedName>
        <fullName evidence="2">Uncharacterized protein</fullName>
    </submittedName>
</protein>
<feature type="compositionally biased region" description="Low complexity" evidence="1">
    <location>
        <begin position="11"/>
        <end position="31"/>
    </location>
</feature>
<dbReference type="OrthoDB" id="10676850at2759"/>
<feature type="compositionally biased region" description="Basic and acidic residues" evidence="1">
    <location>
        <begin position="293"/>
        <end position="314"/>
    </location>
</feature>
<proteinExistence type="predicted"/>
<feature type="region of interest" description="Disordered" evidence="1">
    <location>
        <begin position="284"/>
        <end position="314"/>
    </location>
</feature>
<dbReference type="EMBL" id="MU006300">
    <property type="protein sequence ID" value="KAF2852001.1"/>
    <property type="molecule type" value="Genomic_DNA"/>
</dbReference>
<organism evidence="2 3">
    <name type="scientific">Plenodomus tracheiphilus IPT5</name>
    <dbReference type="NCBI Taxonomy" id="1408161"/>
    <lineage>
        <taxon>Eukaryota</taxon>
        <taxon>Fungi</taxon>
        <taxon>Dikarya</taxon>
        <taxon>Ascomycota</taxon>
        <taxon>Pezizomycotina</taxon>
        <taxon>Dothideomycetes</taxon>
        <taxon>Pleosporomycetidae</taxon>
        <taxon>Pleosporales</taxon>
        <taxon>Pleosporineae</taxon>
        <taxon>Leptosphaeriaceae</taxon>
        <taxon>Plenodomus</taxon>
    </lineage>
</organism>
<evidence type="ECO:0000313" key="3">
    <source>
        <dbReference type="Proteomes" id="UP000799423"/>
    </source>
</evidence>
<feature type="region of interest" description="Disordered" evidence="1">
    <location>
        <begin position="1"/>
        <end position="42"/>
    </location>
</feature>
<accession>A0A6A7B940</accession>
<reference evidence="2" key="1">
    <citation type="submission" date="2020-01" db="EMBL/GenBank/DDBJ databases">
        <authorList>
            <consortium name="DOE Joint Genome Institute"/>
            <person name="Haridas S."/>
            <person name="Albert R."/>
            <person name="Binder M."/>
            <person name="Bloem J."/>
            <person name="Labutti K."/>
            <person name="Salamov A."/>
            <person name="Andreopoulos B."/>
            <person name="Baker S.E."/>
            <person name="Barry K."/>
            <person name="Bills G."/>
            <person name="Bluhm B.H."/>
            <person name="Cannon C."/>
            <person name="Castanera R."/>
            <person name="Culley D.E."/>
            <person name="Daum C."/>
            <person name="Ezra D."/>
            <person name="Gonzalez J.B."/>
            <person name="Henrissat B."/>
            <person name="Kuo A."/>
            <person name="Liang C."/>
            <person name="Lipzen A."/>
            <person name="Lutzoni F."/>
            <person name="Magnuson J."/>
            <person name="Mondo S."/>
            <person name="Nolan M."/>
            <person name="Ohm R."/>
            <person name="Pangilinan J."/>
            <person name="Park H.-J."/>
            <person name="Ramirez L."/>
            <person name="Alfaro M."/>
            <person name="Sun H."/>
            <person name="Tritt A."/>
            <person name="Yoshinaga Y."/>
            <person name="Zwiers L.-H."/>
            <person name="Turgeon B.G."/>
            <person name="Goodwin S.B."/>
            <person name="Spatafora J.W."/>
            <person name="Crous P.W."/>
            <person name="Grigoriev I.V."/>
        </authorList>
    </citation>
    <scope>NUCLEOTIDE SEQUENCE</scope>
    <source>
        <strain evidence="2">IPT5</strain>
    </source>
</reference>
<dbReference type="Proteomes" id="UP000799423">
    <property type="component" value="Unassembled WGS sequence"/>
</dbReference>
<gene>
    <name evidence="2" type="ORF">T440DRAFT_49292</name>
</gene>
<sequence>MTKKVPERHSSISSIHSINTNTSIPSTSSSTQPPTGPLHAPGMTEQHVDLVRNTLRANLNQEQYESVVKTWQQRKDETIQGIRAQGSMDMNLVMDPFYMANELGFLDAKGVDVCQGLVGNRTGWYKKAGIGFEMSEESSGPSQMAFSGVRRSLTAPGIVPRPAGPSSFAGPAHSGFILPSNSAFTLPFNNGFTLPSNSAFAGPSTSAFTGSSPTVFAGPSRSALERPYSLASPSFFTSPSSAVAVATLASSTDSSSAFTGPSPLPVPSPASSFGLPPIGFYSTAAPPQTNKCKGKEKAVDNPTKKSQDKGKGKATELIDLITPTASPQTSPSTSIDPWMPIFECMSLEQLNDFHDNGADPLDFDTCMGGMYMSPEVEEQMVSDFLKLCGYVGDGEIPWEEWTDYEGWC</sequence>
<evidence type="ECO:0000256" key="1">
    <source>
        <dbReference type="SAM" id="MobiDB-lite"/>
    </source>
</evidence>
<name>A0A6A7B940_9PLEO</name>
<evidence type="ECO:0000313" key="2">
    <source>
        <dbReference type="EMBL" id="KAF2852001.1"/>
    </source>
</evidence>